<proteinExistence type="predicted"/>
<gene>
    <name evidence="1" type="ORF">NO1_0865</name>
</gene>
<reference evidence="1 2" key="1">
    <citation type="journal article" date="2019" name="ISME J.">
        <title>Genome analyses of uncultured TG2/ZB3 bacteria in 'Margulisbacteria' specifically attached to ectosymbiotic spirochetes of protists in the termite gut.</title>
        <authorList>
            <person name="Utami Y.D."/>
            <person name="Kuwahara H."/>
            <person name="Igai K."/>
            <person name="Murakami T."/>
            <person name="Sugaya K."/>
            <person name="Morikawa T."/>
            <person name="Nagura Y."/>
            <person name="Yuki M."/>
            <person name="Deevong P."/>
            <person name="Inoue T."/>
            <person name="Kihara K."/>
            <person name="Lo N."/>
            <person name="Yamada A."/>
            <person name="Ohkuma M."/>
            <person name="Hongoh Y."/>
        </authorList>
    </citation>
    <scope>NUCLEOTIDE SEQUENCE [LARGE SCALE GENOMIC DNA]</scope>
    <source>
        <strain evidence="1">NkOx7-01</strain>
    </source>
</reference>
<comment type="caution">
    <text evidence="1">The sequence shown here is derived from an EMBL/GenBank/DDBJ whole genome shotgun (WGS) entry which is preliminary data.</text>
</comment>
<dbReference type="Proteomes" id="UP000269352">
    <property type="component" value="Unassembled WGS sequence"/>
</dbReference>
<organism evidence="1 2">
    <name type="scientific">Termititenax aidoneus</name>
    <dbReference type="NCBI Taxonomy" id="2218524"/>
    <lineage>
        <taxon>Bacteria</taxon>
        <taxon>Bacillati</taxon>
        <taxon>Candidatus Margulisiibacteriota</taxon>
        <taxon>Candidatus Termititenacia</taxon>
        <taxon>Candidatus Termititenacales</taxon>
        <taxon>Candidatus Termititenacaceae</taxon>
        <taxon>Candidatus Termititenax</taxon>
    </lineage>
</organism>
<evidence type="ECO:0000313" key="2">
    <source>
        <dbReference type="Proteomes" id="UP000269352"/>
    </source>
</evidence>
<accession>A0A388TCI8</accession>
<evidence type="ECO:0000313" key="1">
    <source>
        <dbReference type="EMBL" id="GBR73491.1"/>
    </source>
</evidence>
<dbReference type="AlphaFoldDB" id="A0A388TCI8"/>
<dbReference type="EMBL" id="BGZN01000012">
    <property type="protein sequence ID" value="GBR73491.1"/>
    <property type="molecule type" value="Genomic_DNA"/>
</dbReference>
<sequence>MAEEILVVASKVKDYISGKGGRTSGELIEALSKKVQKKLDRALERAKENSRQTVMPYDL</sequence>
<name>A0A388TCI8_TERA1</name>
<evidence type="ECO:0008006" key="3">
    <source>
        <dbReference type="Google" id="ProtNLM"/>
    </source>
</evidence>
<protein>
    <recommendedName>
        <fullName evidence="3">Transcription factor CBF/NF-Y/archaeal histone domain-containing protein</fullName>
    </recommendedName>
</protein>
<keyword evidence="2" id="KW-1185">Reference proteome</keyword>